<dbReference type="Proteomes" id="UP000275078">
    <property type="component" value="Unassembled WGS sequence"/>
</dbReference>
<dbReference type="OrthoDB" id="5326588at2759"/>
<gene>
    <name evidence="2" type="ORF">BJ508DRAFT_415001</name>
</gene>
<feature type="region of interest" description="Disordered" evidence="1">
    <location>
        <begin position="425"/>
        <end position="480"/>
    </location>
</feature>
<protein>
    <submittedName>
        <fullName evidence="2">Uncharacterized protein</fullName>
    </submittedName>
</protein>
<accession>A0A3N4I4Z8</accession>
<organism evidence="2 3">
    <name type="scientific">Ascobolus immersus RN42</name>
    <dbReference type="NCBI Taxonomy" id="1160509"/>
    <lineage>
        <taxon>Eukaryota</taxon>
        <taxon>Fungi</taxon>
        <taxon>Dikarya</taxon>
        <taxon>Ascomycota</taxon>
        <taxon>Pezizomycotina</taxon>
        <taxon>Pezizomycetes</taxon>
        <taxon>Pezizales</taxon>
        <taxon>Ascobolaceae</taxon>
        <taxon>Ascobolus</taxon>
    </lineage>
</organism>
<feature type="compositionally biased region" description="Acidic residues" evidence="1">
    <location>
        <begin position="425"/>
        <end position="438"/>
    </location>
</feature>
<feature type="compositionally biased region" description="Polar residues" evidence="1">
    <location>
        <begin position="502"/>
        <end position="513"/>
    </location>
</feature>
<feature type="region of interest" description="Disordered" evidence="1">
    <location>
        <begin position="501"/>
        <end position="555"/>
    </location>
</feature>
<feature type="compositionally biased region" description="Acidic residues" evidence="1">
    <location>
        <begin position="519"/>
        <end position="528"/>
    </location>
</feature>
<keyword evidence="3" id="KW-1185">Reference proteome</keyword>
<evidence type="ECO:0000313" key="2">
    <source>
        <dbReference type="EMBL" id="RPA81163.1"/>
    </source>
</evidence>
<dbReference type="STRING" id="1160509.A0A3N4I4Z8"/>
<sequence>MSCTAINLHDKTPCKAPKHESSPLFCDTHRKQCQSLYAHYKKRQATLAELEQSDAVPAAVAALPKDLERYDWMKLDSYDTLESIHSYFFKKLILLRRCILARDIHHSHFYRDNSDFGHQAYLDRLRSQRTTLEKCLERIGKRLFEIRYENAKWMEFIKQLEQEDEVKQEAEKKKVKAEAKLYKEYLHRVEEIKAVEQERIREEVEREEVWDPIEEVVRNQRVGYVALVRALLEKRPEGMEEEKNAIERAKEVDKKGTMAEDMKMKGLINYTKRFGLDAGKRRRMDFRPVTRVLDENGHYEEGSVGLFASNDELYEGTLDAINDLFNLERGAAGYLLEEREATLEKMEQESRDIKELVLLRLVAQKPHLLRVALQKGSVDEFLKDEEVKNTDLRDLALALANPTLKQIRNACADYWVTREEFEEDVESTFGSEDEDDDTASVNTEDSNYMPDLQDVWDDTPEVPRPKKEPPTKEPKSLPANWQTDEEIERLAEEALASFGITAGSSESPSNQDPNIPDTVDLDDADAGGDADSAFGGSDGGDSAISGASEDSGYAEQGNGHTITVCGSRIYNYTTQLKVPLPRKGWFQFVLMTGCTPDEARSLCMTFKELKELELLLATNYFHGLPGLWSEPDSDGSGVGAFRRTGIVPFYWNNSLAPEILGSRAATKKMLESRGIFCAYLDRNEQSARRFIKWAESFRSEMAIYAIDGVSDAVITQPPKEECWILRSKPTATNRAGRRATGRGKKDSGPDIEDGWEIHQRVDAEFIKYLHKSRRWVPQCNDYIEVIIWDQHSTKERPYEFFFNRLYAVTNKAFKHKDALGQFDYCLKMYKKYLYTDDTDSKRMQMIKRAQRRLRRLRRNRTEAQLKGANPKDYYNEADFEVDRYFGSYDTSLYWEHEDPYSEAIGLENIYEQFCERLEMPDLDFDTRVRLTFQYVEDVNHNNRRKHVYKGDLGEAGERPADSIDHTDEEIAALLTDFDTATTEQLETLKEEMEAAVYSKTDLRDYWAEVDGECETMEIMAKSIAKMAGEDAKKRNPSRYGRLPPTSTAEYALAFCTFMINLVAGDPEGILSSSSGDPEDSFAGGKITAKDFPAVLDVAFKAKHPPKHLRPREMSKEAFDEWDKFEEAYEKDSNVLLDGLCQKNGPLSAILATIASLWKQGLAEPVPTSYGLGAFPAIAGRYIYDPEIAPEDKEKKRESGLKALRRFLDPRLQAPKRHTDYKMYIDYRDSPFNDQPVKLLGPIEMLLPDPDPNPFYIRDAYRKLSAQNPDMYFSLLRLRVKNENLLPVQHWDQESYDKPPKPSTPEELIQDPYGRYWRLHFEARESNWNWRKWHATVHHLLVQRGGYGDQVRVRGDMILIWAKGKAAAMKRTVEVTCTVLKPKMGVMPDWGKSWVVRTKKEMDELDEWWWEQ</sequence>
<feature type="compositionally biased region" description="Low complexity" evidence="1">
    <location>
        <begin position="529"/>
        <end position="551"/>
    </location>
</feature>
<evidence type="ECO:0000313" key="3">
    <source>
        <dbReference type="Proteomes" id="UP000275078"/>
    </source>
</evidence>
<name>A0A3N4I4Z8_ASCIM</name>
<dbReference type="EMBL" id="ML119682">
    <property type="protein sequence ID" value="RPA81163.1"/>
    <property type="molecule type" value="Genomic_DNA"/>
</dbReference>
<reference evidence="2 3" key="1">
    <citation type="journal article" date="2018" name="Nat. Ecol. Evol.">
        <title>Pezizomycetes genomes reveal the molecular basis of ectomycorrhizal truffle lifestyle.</title>
        <authorList>
            <person name="Murat C."/>
            <person name="Payen T."/>
            <person name="Noel B."/>
            <person name="Kuo A."/>
            <person name="Morin E."/>
            <person name="Chen J."/>
            <person name="Kohler A."/>
            <person name="Krizsan K."/>
            <person name="Balestrini R."/>
            <person name="Da Silva C."/>
            <person name="Montanini B."/>
            <person name="Hainaut M."/>
            <person name="Levati E."/>
            <person name="Barry K.W."/>
            <person name="Belfiori B."/>
            <person name="Cichocki N."/>
            <person name="Clum A."/>
            <person name="Dockter R.B."/>
            <person name="Fauchery L."/>
            <person name="Guy J."/>
            <person name="Iotti M."/>
            <person name="Le Tacon F."/>
            <person name="Lindquist E.A."/>
            <person name="Lipzen A."/>
            <person name="Malagnac F."/>
            <person name="Mello A."/>
            <person name="Molinier V."/>
            <person name="Miyauchi S."/>
            <person name="Poulain J."/>
            <person name="Riccioni C."/>
            <person name="Rubini A."/>
            <person name="Sitrit Y."/>
            <person name="Splivallo R."/>
            <person name="Traeger S."/>
            <person name="Wang M."/>
            <person name="Zifcakova L."/>
            <person name="Wipf D."/>
            <person name="Zambonelli A."/>
            <person name="Paolocci F."/>
            <person name="Nowrousian M."/>
            <person name="Ottonello S."/>
            <person name="Baldrian P."/>
            <person name="Spatafora J.W."/>
            <person name="Henrissat B."/>
            <person name="Nagy L.G."/>
            <person name="Aury J.M."/>
            <person name="Wincker P."/>
            <person name="Grigoriev I.V."/>
            <person name="Bonfante P."/>
            <person name="Martin F.M."/>
        </authorList>
    </citation>
    <scope>NUCLEOTIDE SEQUENCE [LARGE SCALE GENOMIC DNA]</scope>
    <source>
        <strain evidence="2 3">RN42</strain>
    </source>
</reference>
<feature type="compositionally biased region" description="Basic and acidic residues" evidence="1">
    <location>
        <begin position="461"/>
        <end position="475"/>
    </location>
</feature>
<evidence type="ECO:0000256" key="1">
    <source>
        <dbReference type="SAM" id="MobiDB-lite"/>
    </source>
</evidence>
<proteinExistence type="predicted"/>